<accession>A0A1H6DMM3</accession>
<dbReference type="AlphaFoldDB" id="A0A1H6DMM3"/>
<keyword evidence="2" id="KW-1185">Reference proteome</keyword>
<organism evidence="1 2">
    <name type="scientific">Thermomonospora echinospora</name>
    <dbReference type="NCBI Taxonomy" id="1992"/>
    <lineage>
        <taxon>Bacteria</taxon>
        <taxon>Bacillati</taxon>
        <taxon>Actinomycetota</taxon>
        <taxon>Actinomycetes</taxon>
        <taxon>Streptosporangiales</taxon>
        <taxon>Thermomonosporaceae</taxon>
        <taxon>Thermomonospora</taxon>
    </lineage>
</organism>
<name>A0A1H6DMM3_9ACTN</name>
<dbReference type="OrthoDB" id="9790035at2"/>
<dbReference type="InterPro" id="IPR036188">
    <property type="entry name" value="FAD/NAD-bd_sf"/>
</dbReference>
<dbReference type="EMBL" id="FNVO01000019">
    <property type="protein sequence ID" value="SEG86391.1"/>
    <property type="molecule type" value="Genomic_DNA"/>
</dbReference>
<evidence type="ECO:0000313" key="2">
    <source>
        <dbReference type="Proteomes" id="UP000236723"/>
    </source>
</evidence>
<gene>
    <name evidence="1" type="ORF">SAMN04489712_11970</name>
</gene>
<dbReference type="Proteomes" id="UP000236723">
    <property type="component" value="Unassembled WGS sequence"/>
</dbReference>
<dbReference type="RefSeq" id="WP_103942845.1">
    <property type="nucleotide sequence ID" value="NZ_FNVO01000019.1"/>
</dbReference>
<reference evidence="2" key="1">
    <citation type="submission" date="2016-10" db="EMBL/GenBank/DDBJ databases">
        <authorList>
            <person name="Varghese N."/>
            <person name="Submissions S."/>
        </authorList>
    </citation>
    <scope>NUCLEOTIDE SEQUENCE [LARGE SCALE GENOMIC DNA]</scope>
    <source>
        <strain evidence="2">DSM 43163</strain>
    </source>
</reference>
<dbReference type="Gene3D" id="3.50.50.60">
    <property type="entry name" value="FAD/NAD(P)-binding domain"/>
    <property type="match status" value="1"/>
</dbReference>
<dbReference type="SUPFAM" id="SSF51905">
    <property type="entry name" value="FAD/NAD(P)-binding domain"/>
    <property type="match status" value="1"/>
</dbReference>
<proteinExistence type="predicted"/>
<sequence>MKRGRHAAVIGCGISGLTAAAVSARCFERVTVVERNVLPEGPGFRSEVPQSRHLHSLMGARQRALDELLPGFTEELYEAGAVPLRTTYDHLWLSPAGWCSRFHPPSHVVPSATREPIEWIVRRRVAQIPQVSLREGRQVRDLTVDSGRTRVTGVRASAGGSEEEIPADLVVDASGRRSRIPQWLAAMTAQALGTLLAERGGDVEDCAVISTGPADR</sequence>
<dbReference type="PANTHER" id="PTHR43422:SF3">
    <property type="entry name" value="THIAMINE THIAZOLE SYNTHASE"/>
    <property type="match status" value="1"/>
</dbReference>
<protein>
    <submittedName>
        <fullName evidence="1">Uncharacterized protein</fullName>
    </submittedName>
</protein>
<evidence type="ECO:0000313" key="1">
    <source>
        <dbReference type="EMBL" id="SEG86391.1"/>
    </source>
</evidence>
<dbReference type="PANTHER" id="PTHR43422">
    <property type="entry name" value="THIAMINE THIAZOLE SYNTHASE"/>
    <property type="match status" value="1"/>
</dbReference>